<evidence type="ECO:0000313" key="5">
    <source>
        <dbReference type="Proteomes" id="UP000176409"/>
    </source>
</evidence>
<evidence type="ECO:0000256" key="2">
    <source>
        <dbReference type="RuleBase" id="RU364082"/>
    </source>
</evidence>
<evidence type="ECO:0000256" key="1">
    <source>
        <dbReference type="ARBA" id="ARBA00010944"/>
    </source>
</evidence>
<dbReference type="InterPro" id="IPR029903">
    <property type="entry name" value="RmlD-like-bd"/>
</dbReference>
<dbReference type="EC" id="1.1.1.133" evidence="2"/>
<dbReference type="InterPro" id="IPR036291">
    <property type="entry name" value="NAD(P)-bd_dom_sf"/>
</dbReference>
<dbReference type="UniPathway" id="UPA00124"/>
<comment type="caution">
    <text evidence="4">The sequence shown here is derived from an EMBL/GenBank/DDBJ whole genome shotgun (WGS) entry which is preliminary data.</text>
</comment>
<dbReference type="GO" id="GO:0019305">
    <property type="term" value="P:dTDP-rhamnose biosynthetic process"/>
    <property type="evidence" value="ECO:0007669"/>
    <property type="project" value="UniProtKB-UniPathway"/>
</dbReference>
<dbReference type="GO" id="GO:0008831">
    <property type="term" value="F:dTDP-4-dehydrorhamnose reductase activity"/>
    <property type="evidence" value="ECO:0007669"/>
    <property type="project" value="UniProtKB-EC"/>
</dbReference>
<gene>
    <name evidence="4" type="ORF">A2973_01350</name>
</gene>
<reference evidence="4 5" key="1">
    <citation type="journal article" date="2016" name="Nat. Commun.">
        <title>Thousands of microbial genomes shed light on interconnected biogeochemical processes in an aquifer system.</title>
        <authorList>
            <person name="Anantharaman K."/>
            <person name="Brown C.T."/>
            <person name="Hug L.A."/>
            <person name="Sharon I."/>
            <person name="Castelle C.J."/>
            <person name="Probst A.J."/>
            <person name="Thomas B.C."/>
            <person name="Singh A."/>
            <person name="Wilkins M.J."/>
            <person name="Karaoz U."/>
            <person name="Brodie E.L."/>
            <person name="Williams K.H."/>
            <person name="Hubbard S.S."/>
            <person name="Banfield J.F."/>
        </authorList>
    </citation>
    <scope>NUCLEOTIDE SEQUENCE [LARGE SCALE GENOMIC DNA]</scope>
</reference>
<evidence type="ECO:0000259" key="3">
    <source>
        <dbReference type="Pfam" id="PF04321"/>
    </source>
</evidence>
<protein>
    <recommendedName>
        <fullName evidence="2">dTDP-4-dehydrorhamnose reductase</fullName>
        <ecNumber evidence="2">1.1.1.133</ecNumber>
    </recommendedName>
</protein>
<dbReference type="Pfam" id="PF04321">
    <property type="entry name" value="RmlD_sub_bind"/>
    <property type="match status" value="1"/>
</dbReference>
<dbReference type="GO" id="GO:0005829">
    <property type="term" value="C:cytosol"/>
    <property type="evidence" value="ECO:0007669"/>
    <property type="project" value="TreeGrafter"/>
</dbReference>
<keyword evidence="2" id="KW-0521">NADP</keyword>
<feature type="domain" description="RmlD-like substrate binding" evidence="3">
    <location>
        <begin position="12"/>
        <end position="243"/>
    </location>
</feature>
<dbReference type="EMBL" id="MFJZ01000063">
    <property type="protein sequence ID" value="OGG28932.1"/>
    <property type="molecule type" value="Genomic_DNA"/>
</dbReference>
<organism evidence="4 5">
    <name type="scientific">Candidatus Gottesmanbacteria bacterium RIFCSPLOWO2_01_FULL_49_10</name>
    <dbReference type="NCBI Taxonomy" id="1798396"/>
    <lineage>
        <taxon>Bacteria</taxon>
        <taxon>Candidatus Gottesmaniibacteriota</taxon>
    </lineage>
</organism>
<comment type="function">
    <text evidence="2">Catalyzes the reduction of dTDP-6-deoxy-L-lyxo-4-hexulose to yield dTDP-L-rhamnose.</text>
</comment>
<dbReference type="Proteomes" id="UP000176409">
    <property type="component" value="Unassembled WGS sequence"/>
</dbReference>
<dbReference type="Gene3D" id="3.40.50.720">
    <property type="entry name" value="NAD(P)-binding Rossmann-like Domain"/>
    <property type="match status" value="1"/>
</dbReference>
<sequence length="289" mass="32949">MISKRNDRIGKTILLTGASSYVGARMYLDLKDKYRTIGTYFHHPLSKRFVQLNLTSKEAVQRIFHELTPAVVIHVANYPSGKNAINNEEDFIALNGKSTKYVVESANEIGAKVIFISSQAANNPNDLYGKLKVTSEDQVKSVHAGYLILRPSLIVGLSPNTINDRPFNRILRCLEDRVKIAEFDTSWKLQPTYLGHLSQIIDRVILGNEWNKIVPVFIKEIVTQYQIAHDILSRFRVNVNPIDLHLRIPLSKDDVTNFEALDLSPHSYHEMIETIIGEIKNRKMFSFSE</sequence>
<name>A0A1F6AWR3_9BACT</name>
<proteinExistence type="inferred from homology"/>
<evidence type="ECO:0000313" key="4">
    <source>
        <dbReference type="EMBL" id="OGG28932.1"/>
    </source>
</evidence>
<comment type="similarity">
    <text evidence="1 2">Belongs to the dTDP-4-dehydrorhamnose reductase family.</text>
</comment>
<dbReference type="STRING" id="1798396.A2973_01350"/>
<dbReference type="PANTHER" id="PTHR10491:SF4">
    <property type="entry name" value="METHIONINE ADENOSYLTRANSFERASE 2 SUBUNIT BETA"/>
    <property type="match status" value="1"/>
</dbReference>
<dbReference type="InterPro" id="IPR005913">
    <property type="entry name" value="dTDP_dehydrorham_reduct"/>
</dbReference>
<keyword evidence="2" id="KW-0560">Oxidoreductase</keyword>
<accession>A0A1F6AWR3</accession>
<dbReference type="PANTHER" id="PTHR10491">
    <property type="entry name" value="DTDP-4-DEHYDRORHAMNOSE REDUCTASE"/>
    <property type="match status" value="1"/>
</dbReference>
<comment type="pathway">
    <text evidence="2">Carbohydrate biosynthesis; dTDP-L-rhamnose biosynthesis.</text>
</comment>
<dbReference type="SUPFAM" id="SSF51735">
    <property type="entry name" value="NAD(P)-binding Rossmann-fold domains"/>
    <property type="match status" value="1"/>
</dbReference>
<dbReference type="AlphaFoldDB" id="A0A1F6AWR3"/>